<keyword evidence="33" id="KW-1185">Reference proteome</keyword>
<evidence type="ECO:0000256" key="15">
    <source>
        <dbReference type="ARBA" id="ARBA00023002"/>
    </source>
</evidence>
<dbReference type="PRINTS" id="PR00457">
    <property type="entry name" value="ANPEROXIDASE"/>
</dbReference>
<evidence type="ECO:0000259" key="30">
    <source>
        <dbReference type="PROSITE" id="PS50184"/>
    </source>
</evidence>
<dbReference type="InterPro" id="IPR013783">
    <property type="entry name" value="Ig-like_fold"/>
</dbReference>
<keyword evidence="5" id="KW-1003">Cell membrane</keyword>
<feature type="domain" description="VWFC" evidence="30">
    <location>
        <begin position="1374"/>
        <end position="1432"/>
    </location>
</feature>
<dbReference type="Pfam" id="PF13855">
    <property type="entry name" value="LRR_8"/>
    <property type="match status" value="1"/>
</dbReference>
<keyword evidence="7" id="KW-0575">Peroxidase</keyword>
<dbReference type="InterPro" id="IPR007110">
    <property type="entry name" value="Ig-like_dom"/>
</dbReference>
<evidence type="ECO:0000259" key="31">
    <source>
        <dbReference type="PROSITE" id="PS50835"/>
    </source>
</evidence>
<evidence type="ECO:0000256" key="1">
    <source>
        <dbReference type="ARBA" id="ARBA00001970"/>
    </source>
</evidence>
<dbReference type="Gene3D" id="6.20.200.20">
    <property type="match status" value="1"/>
</dbReference>
<dbReference type="OrthoDB" id="823504at2759"/>
<dbReference type="InterPro" id="IPR003598">
    <property type="entry name" value="Ig_sub2"/>
</dbReference>
<evidence type="ECO:0000256" key="16">
    <source>
        <dbReference type="ARBA" id="ARBA00023004"/>
    </source>
</evidence>
<dbReference type="PANTHER" id="PTHR11475">
    <property type="entry name" value="OXIDASE/PEROXIDASE"/>
    <property type="match status" value="1"/>
</dbReference>
<evidence type="ECO:0000256" key="21">
    <source>
        <dbReference type="ARBA" id="ARBA00047544"/>
    </source>
</evidence>
<evidence type="ECO:0000256" key="25">
    <source>
        <dbReference type="ARBA" id="ARBA00049501"/>
    </source>
</evidence>
<comment type="catalytic activity">
    <reaction evidence="25">
        <text>hypobromite + L-tyrosyl-[protein] + H(+) = 3-bromo-L-tyrosyl-[protein] + H2O</text>
        <dbReference type="Rhea" id="RHEA:69356"/>
        <dbReference type="Rhea" id="RHEA-COMP:10136"/>
        <dbReference type="Rhea" id="RHEA-COMP:17686"/>
        <dbReference type="ChEBI" id="CHEBI:15377"/>
        <dbReference type="ChEBI" id="CHEBI:15378"/>
        <dbReference type="ChEBI" id="CHEBI:29250"/>
        <dbReference type="ChEBI" id="CHEBI:46858"/>
        <dbReference type="ChEBI" id="CHEBI:183512"/>
    </reaction>
    <physiologicalReaction direction="left-to-right" evidence="25">
        <dbReference type="Rhea" id="RHEA:69357"/>
    </physiologicalReaction>
</comment>
<evidence type="ECO:0000256" key="27">
    <source>
        <dbReference type="ARBA" id="ARBA00069893"/>
    </source>
</evidence>
<dbReference type="SUPFAM" id="SSF48113">
    <property type="entry name" value="Heme-dependent peroxidases"/>
    <property type="match status" value="1"/>
</dbReference>
<evidence type="ECO:0000256" key="8">
    <source>
        <dbReference type="ARBA" id="ARBA00022614"/>
    </source>
</evidence>
<dbReference type="Pfam" id="PF03098">
    <property type="entry name" value="An_peroxidase"/>
    <property type="match status" value="1"/>
</dbReference>
<keyword evidence="16 28" id="KW-0408">Iron</keyword>
<dbReference type="Proteomes" id="UP000466442">
    <property type="component" value="Linkage Group LG12"/>
</dbReference>
<keyword evidence="17" id="KW-0472">Membrane</keyword>
<evidence type="ECO:0000256" key="4">
    <source>
        <dbReference type="ARBA" id="ARBA00004613"/>
    </source>
</evidence>
<evidence type="ECO:0000256" key="26">
    <source>
        <dbReference type="ARBA" id="ARBA00061342"/>
    </source>
</evidence>
<keyword evidence="14" id="KW-1133">Transmembrane helix</keyword>
<dbReference type="Gene3D" id="1.10.640.10">
    <property type="entry name" value="Haem peroxidase domain superfamily, animal type"/>
    <property type="match status" value="1"/>
</dbReference>
<dbReference type="SUPFAM" id="SSF57603">
    <property type="entry name" value="FnI-like domain"/>
    <property type="match status" value="1"/>
</dbReference>
<dbReference type="Pfam" id="PF00093">
    <property type="entry name" value="VWC"/>
    <property type="match status" value="1"/>
</dbReference>
<dbReference type="GO" id="GO:0005886">
    <property type="term" value="C:plasma membrane"/>
    <property type="evidence" value="ECO:0007669"/>
    <property type="project" value="UniProtKB-SubCell"/>
</dbReference>
<evidence type="ECO:0000256" key="13">
    <source>
        <dbReference type="ARBA" id="ARBA00022737"/>
    </source>
</evidence>
<evidence type="ECO:0000256" key="18">
    <source>
        <dbReference type="ARBA" id="ARBA00023157"/>
    </source>
</evidence>
<dbReference type="InterPro" id="IPR019791">
    <property type="entry name" value="Haem_peroxidase_animal"/>
</dbReference>
<dbReference type="EMBL" id="WIXP02000012">
    <property type="protein sequence ID" value="KAF6202130.1"/>
    <property type="molecule type" value="Genomic_DNA"/>
</dbReference>
<dbReference type="InterPro" id="IPR036179">
    <property type="entry name" value="Ig-like_dom_sf"/>
</dbReference>
<dbReference type="InterPro" id="IPR001007">
    <property type="entry name" value="VWF_dom"/>
</dbReference>
<evidence type="ECO:0000256" key="9">
    <source>
        <dbReference type="ARBA" id="ARBA00022617"/>
    </source>
</evidence>
<comment type="subcellular location">
    <subcellularLocation>
        <location evidence="3">Cell membrane</location>
    </subcellularLocation>
    <subcellularLocation>
        <location evidence="2">Membrane</location>
        <topology evidence="2">Single-pass membrane protein</topology>
    </subcellularLocation>
    <subcellularLocation>
        <location evidence="4">Secreted</location>
    </subcellularLocation>
</comment>
<reference evidence="32" key="1">
    <citation type="journal article" date="2021" name="Mol. Ecol. Resour.">
        <title>Apolygus lucorum genome provides insights into omnivorousness and mesophyll feeding.</title>
        <authorList>
            <person name="Liu Y."/>
            <person name="Liu H."/>
            <person name="Wang H."/>
            <person name="Huang T."/>
            <person name="Liu B."/>
            <person name="Yang B."/>
            <person name="Yin L."/>
            <person name="Li B."/>
            <person name="Zhang Y."/>
            <person name="Zhang S."/>
            <person name="Jiang F."/>
            <person name="Zhang X."/>
            <person name="Ren Y."/>
            <person name="Wang B."/>
            <person name="Wang S."/>
            <person name="Lu Y."/>
            <person name="Wu K."/>
            <person name="Fan W."/>
            <person name="Wang G."/>
        </authorList>
    </citation>
    <scope>NUCLEOTIDE SEQUENCE</scope>
    <source>
        <strain evidence="32">12Hb</strain>
    </source>
</reference>
<keyword evidence="10" id="KW-0812">Transmembrane</keyword>
<feature type="binding site" description="axial binding residue" evidence="28">
    <location>
        <position position="1081"/>
    </location>
    <ligand>
        <name>heme b</name>
        <dbReference type="ChEBI" id="CHEBI:60344"/>
    </ligand>
    <ligandPart>
        <name>Fe</name>
        <dbReference type="ChEBI" id="CHEBI:18248"/>
    </ligandPart>
</feature>
<evidence type="ECO:0000256" key="3">
    <source>
        <dbReference type="ARBA" id="ARBA00004236"/>
    </source>
</evidence>
<keyword evidence="20" id="KW-0393">Immunoglobulin domain</keyword>
<evidence type="ECO:0000256" key="28">
    <source>
        <dbReference type="PIRSR" id="PIRSR619791-2"/>
    </source>
</evidence>
<evidence type="ECO:0000256" key="11">
    <source>
        <dbReference type="ARBA" id="ARBA00022723"/>
    </source>
</evidence>
<name>A0A8S9WYY7_APOLU</name>
<evidence type="ECO:0000256" key="5">
    <source>
        <dbReference type="ARBA" id="ARBA00022475"/>
    </source>
</evidence>
<dbReference type="InterPro" id="IPR001611">
    <property type="entry name" value="Leu-rich_rpt"/>
</dbReference>
<dbReference type="Gene3D" id="3.80.10.10">
    <property type="entry name" value="Ribonuclease Inhibitor"/>
    <property type="match status" value="1"/>
</dbReference>
<feature type="coiled-coil region" evidence="29">
    <location>
        <begin position="1339"/>
        <end position="1373"/>
    </location>
</feature>
<dbReference type="GO" id="GO:0020037">
    <property type="term" value="F:heme binding"/>
    <property type="evidence" value="ECO:0007669"/>
    <property type="project" value="InterPro"/>
</dbReference>
<comment type="similarity">
    <text evidence="26">Belongs to the peroxidase family. XPO subfamily.</text>
</comment>
<evidence type="ECO:0000256" key="22">
    <source>
        <dbReference type="ARBA" id="ARBA00047610"/>
    </source>
</evidence>
<comment type="catalytic activity">
    <reaction evidence="24">
        <text>L-tyrosyl-[protein] + bromide + H2O2 + H(+) = 3-bromo-L-tyrosyl-[protein] + 2 H2O</text>
        <dbReference type="Rhea" id="RHEA:69360"/>
        <dbReference type="Rhea" id="RHEA-COMP:10136"/>
        <dbReference type="Rhea" id="RHEA-COMP:17686"/>
        <dbReference type="ChEBI" id="CHEBI:15377"/>
        <dbReference type="ChEBI" id="CHEBI:15378"/>
        <dbReference type="ChEBI" id="CHEBI:15858"/>
        <dbReference type="ChEBI" id="CHEBI:16240"/>
        <dbReference type="ChEBI" id="CHEBI:46858"/>
        <dbReference type="ChEBI" id="CHEBI:183512"/>
    </reaction>
    <physiologicalReaction direction="left-to-right" evidence="24">
        <dbReference type="Rhea" id="RHEA:69361"/>
    </physiologicalReaction>
</comment>
<dbReference type="SMART" id="SM00369">
    <property type="entry name" value="LRR_TYP"/>
    <property type="match status" value="5"/>
</dbReference>
<dbReference type="CDD" id="cd09826">
    <property type="entry name" value="peroxidasin_like"/>
    <property type="match status" value="1"/>
</dbReference>
<keyword evidence="12" id="KW-0732">Signal</keyword>
<dbReference type="GO" id="GO:0046872">
    <property type="term" value="F:metal ion binding"/>
    <property type="evidence" value="ECO:0007669"/>
    <property type="project" value="UniProtKB-KW"/>
</dbReference>
<keyword evidence="6" id="KW-0964">Secreted</keyword>
<evidence type="ECO:0000256" key="19">
    <source>
        <dbReference type="ARBA" id="ARBA00023180"/>
    </source>
</evidence>
<dbReference type="InterPro" id="IPR032675">
    <property type="entry name" value="LRR_dom_sf"/>
</dbReference>
<dbReference type="InterPro" id="IPR013098">
    <property type="entry name" value="Ig_I-set"/>
</dbReference>
<evidence type="ECO:0000256" key="12">
    <source>
        <dbReference type="ARBA" id="ARBA00022729"/>
    </source>
</evidence>
<gene>
    <name evidence="32" type="ORF">GE061_004528</name>
</gene>
<evidence type="ECO:0000256" key="10">
    <source>
        <dbReference type="ARBA" id="ARBA00022692"/>
    </source>
</evidence>
<dbReference type="PROSITE" id="PS50835">
    <property type="entry name" value="IG_LIKE"/>
    <property type="match status" value="4"/>
</dbReference>
<dbReference type="FunFam" id="2.60.40.10:FF:000032">
    <property type="entry name" value="palladin isoform X1"/>
    <property type="match status" value="1"/>
</dbReference>
<accession>A0A8S9WYY7</accession>
<dbReference type="InterPro" id="IPR003599">
    <property type="entry name" value="Ig_sub"/>
</dbReference>
<dbReference type="GO" id="GO:0004601">
    <property type="term" value="F:peroxidase activity"/>
    <property type="evidence" value="ECO:0007669"/>
    <property type="project" value="UniProtKB-KW"/>
</dbReference>
<dbReference type="PROSITE" id="PS50184">
    <property type="entry name" value="VWFC_2"/>
    <property type="match status" value="1"/>
</dbReference>
<dbReference type="PROSITE" id="PS50292">
    <property type="entry name" value="PEROXIDASE_3"/>
    <property type="match status" value="1"/>
</dbReference>
<dbReference type="GO" id="GO:0005615">
    <property type="term" value="C:extracellular space"/>
    <property type="evidence" value="ECO:0007669"/>
    <property type="project" value="TreeGrafter"/>
</dbReference>
<dbReference type="FunFam" id="2.60.40.10:FF:000130">
    <property type="entry name" value="Hemicentin 1"/>
    <property type="match status" value="1"/>
</dbReference>
<comment type="catalytic activity">
    <reaction evidence="22">
        <text>L-lysyl-[collagen] + L-methionyl-[collagen] + H2O2 = [collagen]-L-lysyl-N-S-L-methionyl-[collagen] + 2 H2O + H(+)</text>
        <dbReference type="Rhea" id="RHEA:66020"/>
        <dbReference type="Rhea" id="RHEA-COMP:12751"/>
        <dbReference type="Rhea" id="RHEA-COMP:16949"/>
        <dbReference type="Rhea" id="RHEA-COMP:16951"/>
        <dbReference type="ChEBI" id="CHEBI:15377"/>
        <dbReference type="ChEBI" id="CHEBI:15378"/>
        <dbReference type="ChEBI" id="CHEBI:16044"/>
        <dbReference type="ChEBI" id="CHEBI:16240"/>
        <dbReference type="ChEBI" id="CHEBI:29969"/>
        <dbReference type="ChEBI" id="CHEBI:166867"/>
    </reaction>
    <physiologicalReaction direction="left-to-right" evidence="22">
        <dbReference type="Rhea" id="RHEA:66021"/>
    </physiologicalReaction>
</comment>
<dbReference type="SUPFAM" id="SSF48726">
    <property type="entry name" value="Immunoglobulin"/>
    <property type="match status" value="4"/>
</dbReference>
<comment type="cofactor">
    <cofactor evidence="1">
        <name>heme b</name>
        <dbReference type="ChEBI" id="CHEBI:60344"/>
    </cofactor>
</comment>
<organism evidence="32 33">
    <name type="scientific">Apolygus lucorum</name>
    <name type="common">Small green plant bug</name>
    <name type="synonym">Lygocoris lucorum</name>
    <dbReference type="NCBI Taxonomy" id="248454"/>
    <lineage>
        <taxon>Eukaryota</taxon>
        <taxon>Metazoa</taxon>
        <taxon>Ecdysozoa</taxon>
        <taxon>Arthropoda</taxon>
        <taxon>Hexapoda</taxon>
        <taxon>Insecta</taxon>
        <taxon>Pterygota</taxon>
        <taxon>Neoptera</taxon>
        <taxon>Paraneoptera</taxon>
        <taxon>Hemiptera</taxon>
        <taxon>Heteroptera</taxon>
        <taxon>Panheteroptera</taxon>
        <taxon>Cimicomorpha</taxon>
        <taxon>Miridae</taxon>
        <taxon>Mirini</taxon>
        <taxon>Apolygus</taxon>
    </lineage>
</organism>
<keyword evidence="29" id="KW-0175">Coiled coil</keyword>
<dbReference type="InterPro" id="IPR034824">
    <property type="entry name" value="Peroxidasin_peroxidase"/>
</dbReference>
<keyword evidence="8" id="KW-0433">Leucine-rich repeat</keyword>
<dbReference type="SMART" id="SM00214">
    <property type="entry name" value="VWC"/>
    <property type="match status" value="1"/>
</dbReference>
<evidence type="ECO:0000313" key="32">
    <source>
        <dbReference type="EMBL" id="KAF6202130.1"/>
    </source>
</evidence>
<feature type="domain" description="Ig-like" evidence="31">
    <location>
        <begin position="538"/>
        <end position="623"/>
    </location>
</feature>
<dbReference type="GO" id="GO:0006979">
    <property type="term" value="P:response to oxidative stress"/>
    <property type="evidence" value="ECO:0007669"/>
    <property type="project" value="InterPro"/>
</dbReference>
<dbReference type="CDD" id="cd00096">
    <property type="entry name" value="Ig"/>
    <property type="match status" value="1"/>
</dbReference>
<dbReference type="SUPFAM" id="SSF52058">
    <property type="entry name" value="L domain-like"/>
    <property type="match status" value="1"/>
</dbReference>
<keyword evidence="11 28" id="KW-0479">Metal-binding</keyword>
<dbReference type="InterPro" id="IPR010255">
    <property type="entry name" value="Haem_peroxidase_sf"/>
</dbReference>
<feature type="domain" description="Ig-like" evidence="31">
    <location>
        <begin position="249"/>
        <end position="337"/>
    </location>
</feature>
<evidence type="ECO:0000256" key="24">
    <source>
        <dbReference type="ARBA" id="ARBA00048887"/>
    </source>
</evidence>
<evidence type="ECO:0000256" key="2">
    <source>
        <dbReference type="ARBA" id="ARBA00004167"/>
    </source>
</evidence>
<feature type="domain" description="Ig-like" evidence="31">
    <location>
        <begin position="353"/>
        <end position="438"/>
    </location>
</feature>
<dbReference type="Pfam" id="PF13927">
    <property type="entry name" value="Ig_3"/>
    <property type="match status" value="1"/>
</dbReference>
<evidence type="ECO:0000256" key="23">
    <source>
        <dbReference type="ARBA" id="ARBA00048396"/>
    </source>
</evidence>
<feature type="domain" description="Ig-like" evidence="31">
    <location>
        <begin position="443"/>
        <end position="529"/>
    </location>
</feature>
<evidence type="ECO:0000256" key="29">
    <source>
        <dbReference type="SAM" id="Coils"/>
    </source>
</evidence>
<dbReference type="FunFam" id="1.10.640.10:FF:000001">
    <property type="entry name" value="Peroxidasin homolog"/>
    <property type="match status" value="1"/>
</dbReference>
<keyword evidence="19" id="KW-0325">Glycoprotein</keyword>
<keyword evidence="13" id="KW-0677">Repeat</keyword>
<comment type="catalytic activity">
    <reaction evidence="21">
        <text>bromide + H2O2 = hypobromite + H2O</text>
        <dbReference type="Rhea" id="RHEA:66016"/>
        <dbReference type="ChEBI" id="CHEBI:15377"/>
        <dbReference type="ChEBI" id="CHEBI:15858"/>
        <dbReference type="ChEBI" id="CHEBI:16240"/>
        <dbReference type="ChEBI" id="CHEBI:29250"/>
    </reaction>
    <physiologicalReaction direction="left-to-right" evidence="21">
        <dbReference type="Rhea" id="RHEA:66017"/>
    </physiologicalReaction>
</comment>
<keyword evidence="15" id="KW-0560">Oxidoreductase</keyword>
<keyword evidence="9 28" id="KW-0349">Heme</keyword>
<dbReference type="InterPro" id="IPR003591">
    <property type="entry name" value="Leu-rich_rpt_typical-subtyp"/>
</dbReference>
<evidence type="ECO:0000256" key="14">
    <source>
        <dbReference type="ARBA" id="ARBA00022989"/>
    </source>
</evidence>
<evidence type="ECO:0000256" key="17">
    <source>
        <dbReference type="ARBA" id="ARBA00023136"/>
    </source>
</evidence>
<protein>
    <recommendedName>
        <fullName evidence="27">Cell adhesion molecule-related/down-regulated by oncogenes</fullName>
    </recommendedName>
</protein>
<dbReference type="SMART" id="SM00408">
    <property type="entry name" value="IGc2"/>
    <property type="match status" value="4"/>
</dbReference>
<comment type="catalytic activity">
    <reaction evidence="23">
        <text>L-lysyl-[collagen] + L-methionyl-[collagen] + hypobromite = [collagen]-L-lysyl-N-S-L-methionyl-[collagen] + bromide + H2O + H(+)</text>
        <dbReference type="Rhea" id="RHEA:66024"/>
        <dbReference type="Rhea" id="RHEA-COMP:12751"/>
        <dbReference type="Rhea" id="RHEA-COMP:16949"/>
        <dbReference type="Rhea" id="RHEA-COMP:16951"/>
        <dbReference type="ChEBI" id="CHEBI:15377"/>
        <dbReference type="ChEBI" id="CHEBI:15378"/>
        <dbReference type="ChEBI" id="CHEBI:15858"/>
        <dbReference type="ChEBI" id="CHEBI:16044"/>
        <dbReference type="ChEBI" id="CHEBI:29250"/>
        <dbReference type="ChEBI" id="CHEBI:29969"/>
        <dbReference type="ChEBI" id="CHEBI:166867"/>
    </reaction>
    <physiologicalReaction direction="left-to-right" evidence="23">
        <dbReference type="Rhea" id="RHEA:66025"/>
    </physiologicalReaction>
</comment>
<dbReference type="FunFam" id="2.60.40.10:FF:000273">
    <property type="entry name" value="contactin-3 isoform X1"/>
    <property type="match status" value="1"/>
</dbReference>
<dbReference type="PROSITE" id="PS51450">
    <property type="entry name" value="LRR"/>
    <property type="match status" value="1"/>
</dbReference>
<dbReference type="Gene3D" id="2.60.40.10">
    <property type="entry name" value="Immunoglobulins"/>
    <property type="match status" value="4"/>
</dbReference>
<dbReference type="Pfam" id="PF07679">
    <property type="entry name" value="I-set"/>
    <property type="match status" value="3"/>
</dbReference>
<evidence type="ECO:0000256" key="20">
    <source>
        <dbReference type="ARBA" id="ARBA00023319"/>
    </source>
</evidence>
<comment type="caution">
    <text evidence="32">The sequence shown here is derived from an EMBL/GenBank/DDBJ whole genome shotgun (WGS) entry which is preliminary data.</text>
</comment>
<evidence type="ECO:0000256" key="7">
    <source>
        <dbReference type="ARBA" id="ARBA00022559"/>
    </source>
</evidence>
<dbReference type="PANTHER" id="PTHR11475:SF58">
    <property type="entry name" value="PEROXIDASIN"/>
    <property type="match status" value="1"/>
</dbReference>
<keyword evidence="18" id="KW-1015">Disulfide bond</keyword>
<evidence type="ECO:0000256" key="6">
    <source>
        <dbReference type="ARBA" id="ARBA00022525"/>
    </source>
</evidence>
<sequence>MNLRGRSNQGETSPKPFLTCPVEWTETLRPPTLLGSLIRANSGVGSVPGSDNDLMSCQTFGCIHWPLELLGLDLRFNRIRAIEPGAFKRLKSLTTLLLNDNHLQSLKDGTFRGLSELRHLYLYKNKIREITGRALEGMPRLEQLYLHYNKIEKIEPHVFDKLQNLERLFLHENKLQHVYQGTFETLPALQRLRLDGNALVCDCNLMWFKKMMMEHMRHIVVAATCQYPENQQEKSIMEMEFNDLLCNEPRIIEGPHDVHVDFGGPAKFTCRVDGEPRPSVTWMINSNEIDRNNPKYSVQDDGTLVVSSTNEKDFGTYECVAESPYGTTKSDAAKMLPSFKQSIEIFPNLSPVPQFNRRPIDQVVKEGETVQLECSVTNDPNPSISWTKDDLPLANPRARVSPEGTLTISDVILEDSALYRCLVKLPDGGNINTPAKLTVNAPPRITSPPESQSVNRGTEVKLHCIAYGNPHPVITWFKDGNSVQPTKKIKLEAENTQLIIKHAEESDAGLYTCLAQSVHGTAESNGEIRVRPVGPRAPTFVLTPHSLVASLGSAIEFPCKAQGDPFPAQEWTKNREPITYDSRHKVFPSGSLRLYNVSIDDEGIYECKATNEHGTITVEATLRVKGFNDVDDSLVLRAFDDAQITVDRAVNATITALFSKNITKSPGALMTIFRYPDATSRAAVRAADVYENTLLNIRRQISAGAVVDPTEDFKYEDILTPDQIQLVAKLSGCMEHQVANCSDMCFHSKYRMVDGTCNNLQHPYWGASHTGFKRMLSPIYENGFSQPVGWKKDKLYNGYPLPPARLVSTTLIRTENITSDSEITHMVMQWGQFLDHDLDHAIPSTTAESWEGLDCKKSCDASPPCFPMEVPHGDDRIKARRCMDFIRSSAICGSGVTSVFFNKIMPREQINQLTAFIDGSQVYGFTANRSILLRDYSTDLGLLRTGIVTLQGKPLLPIAGAQEVDCRRDPTESEIGCFLAGDIRVNEQVSLLAMHTIWLREHNRIADELKHVNPHWTGETIYNEARKIVGALMQHITYKHWLPLILGPKGMEMLGPYKGYDPTVDPGINNEFATSAFRFGHTLINPILTRLNESFQTIPEGDLPLGKAFFAPWRIVDEGGIDPLMRGMFMTPAKRKTPHQNLNNQLTEHLFTSFHAVALDLASMNVQRSRDHGIPFYNEYRKICGLSSAETFEDLRQEISDPEILRKLKELYGHPGNIDIFVGGILEDQVDGARFGPTFRCILVDQFKRIRAGDRFWYESPATFSPAQLTQISQSSLGRVLCDDGDNITKATPNVFLLPQVQPEGVVDCKEIPKMDLRFWYECPDCGSDSRSRRHSGKEDAMEGRMEALEGMVKKLQKTVNNLRRRIRSITTNGACKDDRGKLRKDGESWQANPCTACECQETQVKCTRLQCLPLDCKTQRTDEGKCCPVCA</sequence>
<dbReference type="InterPro" id="IPR037120">
    <property type="entry name" value="Haem_peroxidase_sf_animal"/>
</dbReference>
<dbReference type="SMART" id="SM00409">
    <property type="entry name" value="IG"/>
    <property type="match status" value="4"/>
</dbReference>
<evidence type="ECO:0000313" key="33">
    <source>
        <dbReference type="Proteomes" id="UP000466442"/>
    </source>
</evidence>
<proteinExistence type="inferred from homology"/>
<dbReference type="PROSITE" id="PS01208">
    <property type="entry name" value="VWFC_1"/>
    <property type="match status" value="1"/>
</dbReference>